<proteinExistence type="predicted"/>
<evidence type="ECO:0000313" key="1">
    <source>
        <dbReference type="EMBL" id="KDP33548.1"/>
    </source>
</evidence>
<evidence type="ECO:0000313" key="2">
    <source>
        <dbReference type="Proteomes" id="UP000027138"/>
    </source>
</evidence>
<sequence>MANPLGKPVAIGESSSPLAETGYCFEDCEEQAAAYFSSSCCCCFYLKRNSNGSRRYLLGRKQEEIDNKESWVVEKAKKVKEISEVLAGPKWKNFIRRCSSVHGYGFCSKKTSKMQYQYDPQSYALNFDDGIDKELEDSFPGFSARYATPLGRT</sequence>
<dbReference type="OrthoDB" id="1934748at2759"/>
<name>A0A067KEV6_JATCU</name>
<dbReference type="KEGG" id="jcu:105638320"/>
<protein>
    <submittedName>
        <fullName evidence="1">Uncharacterized protein</fullName>
    </submittedName>
</protein>
<dbReference type="EMBL" id="KK914539">
    <property type="protein sequence ID" value="KDP33548.1"/>
    <property type="molecule type" value="Genomic_DNA"/>
</dbReference>
<reference evidence="1 2" key="1">
    <citation type="journal article" date="2014" name="PLoS ONE">
        <title>Global Analysis of Gene Expression Profiles in Physic Nut (Jatropha curcas L.) Seedlings Exposed to Salt Stress.</title>
        <authorList>
            <person name="Zhang L."/>
            <person name="Zhang C."/>
            <person name="Wu P."/>
            <person name="Chen Y."/>
            <person name="Li M."/>
            <person name="Jiang H."/>
            <person name="Wu G."/>
        </authorList>
    </citation>
    <scope>NUCLEOTIDE SEQUENCE [LARGE SCALE GENOMIC DNA]</scope>
    <source>
        <strain evidence="2">cv. GZQX0401</strain>
        <tissue evidence="1">Young leaves</tissue>
    </source>
</reference>
<dbReference type="PANTHER" id="PTHR47076">
    <property type="entry name" value="NHL DOMAIN PROTEIN"/>
    <property type="match status" value="1"/>
</dbReference>
<accession>A0A067KEV6</accession>
<dbReference type="AlphaFoldDB" id="A0A067KEV6"/>
<dbReference type="STRING" id="180498.A0A067KEV6"/>
<dbReference type="Proteomes" id="UP000027138">
    <property type="component" value="Unassembled WGS sequence"/>
</dbReference>
<organism evidence="1 2">
    <name type="scientific">Jatropha curcas</name>
    <name type="common">Barbados nut</name>
    <dbReference type="NCBI Taxonomy" id="180498"/>
    <lineage>
        <taxon>Eukaryota</taxon>
        <taxon>Viridiplantae</taxon>
        <taxon>Streptophyta</taxon>
        <taxon>Embryophyta</taxon>
        <taxon>Tracheophyta</taxon>
        <taxon>Spermatophyta</taxon>
        <taxon>Magnoliopsida</taxon>
        <taxon>eudicotyledons</taxon>
        <taxon>Gunneridae</taxon>
        <taxon>Pentapetalae</taxon>
        <taxon>rosids</taxon>
        <taxon>fabids</taxon>
        <taxon>Malpighiales</taxon>
        <taxon>Euphorbiaceae</taxon>
        <taxon>Crotonoideae</taxon>
        <taxon>Jatropheae</taxon>
        <taxon>Jatropha</taxon>
    </lineage>
</organism>
<gene>
    <name evidence="1" type="ORF">JCGZ_07119</name>
</gene>
<dbReference type="PANTHER" id="PTHR47076:SF12">
    <property type="entry name" value="NHL DOMAIN-CONTAINING PROTEIN"/>
    <property type="match status" value="1"/>
</dbReference>
<keyword evidence="2" id="KW-1185">Reference proteome</keyword>